<dbReference type="InterPro" id="IPR014245">
    <property type="entry name" value="Spore_III_AF"/>
</dbReference>
<gene>
    <name evidence="2" type="ORF">SAMN05443529_109138</name>
</gene>
<proteinExistence type="predicted"/>
<evidence type="ECO:0000313" key="2">
    <source>
        <dbReference type="EMBL" id="SDH09086.1"/>
    </source>
</evidence>
<organism evidence="2 3">
    <name type="scientific">Desulfosporosinus hippei DSM 8344</name>
    <dbReference type="NCBI Taxonomy" id="1121419"/>
    <lineage>
        <taxon>Bacteria</taxon>
        <taxon>Bacillati</taxon>
        <taxon>Bacillota</taxon>
        <taxon>Clostridia</taxon>
        <taxon>Eubacteriales</taxon>
        <taxon>Desulfitobacteriaceae</taxon>
        <taxon>Desulfosporosinus</taxon>
    </lineage>
</organism>
<dbReference type="EMBL" id="FNCP01000009">
    <property type="protein sequence ID" value="SDH09086.1"/>
    <property type="molecule type" value="Genomic_DNA"/>
</dbReference>
<keyword evidence="1" id="KW-1133">Transmembrane helix</keyword>
<dbReference type="Proteomes" id="UP000198656">
    <property type="component" value="Unassembled WGS sequence"/>
</dbReference>
<keyword evidence="3" id="KW-1185">Reference proteome</keyword>
<evidence type="ECO:0000256" key="1">
    <source>
        <dbReference type="SAM" id="Phobius"/>
    </source>
</evidence>
<keyword evidence="1" id="KW-0812">Transmembrane</keyword>
<accession>A0A1G7ZKK5</accession>
<dbReference type="Pfam" id="PF09581">
    <property type="entry name" value="Spore_III_AF"/>
    <property type="match status" value="1"/>
</dbReference>
<dbReference type="OrthoDB" id="1681124at2"/>
<evidence type="ECO:0000313" key="3">
    <source>
        <dbReference type="Proteomes" id="UP000198656"/>
    </source>
</evidence>
<keyword evidence="1" id="KW-0472">Membrane</keyword>
<dbReference type="AlphaFoldDB" id="A0A1G7ZKK5"/>
<feature type="transmembrane region" description="Helical" evidence="1">
    <location>
        <begin position="6"/>
        <end position="25"/>
    </location>
</feature>
<reference evidence="3" key="1">
    <citation type="submission" date="2016-10" db="EMBL/GenBank/DDBJ databases">
        <authorList>
            <person name="Varghese N."/>
            <person name="Submissions S."/>
        </authorList>
    </citation>
    <scope>NUCLEOTIDE SEQUENCE [LARGE SCALE GENOMIC DNA]</scope>
    <source>
        <strain evidence="3">DSM 8344</strain>
    </source>
</reference>
<sequence length="193" mass="21127">MQTLQTLVRNLALILLLATFLEMILPNKSMRGFVQMVMGLFVISAILAPITTLLNTPLSMEIPAWTVTSPQDLPAIAVEGQGVQVGRDAVQEQYQRILINQIKGLALGTSGVGDAEVDVRFEEKEGGITDQPTIAEINVLLTASQETIQSVKPIIIGESTMPETTRSPKVEEVRERIATFMSIPKEKIIVQET</sequence>
<name>A0A1G7ZKK5_9FIRM</name>
<dbReference type="STRING" id="1121419.SAMN05443529_109138"/>
<protein>
    <submittedName>
        <fullName evidence="2">Stage III sporulation protein AF</fullName>
    </submittedName>
</protein>
<dbReference type="RefSeq" id="WP_092332841.1">
    <property type="nucleotide sequence ID" value="NZ_FNCP01000009.1"/>
</dbReference>
<feature type="transmembrane region" description="Helical" evidence="1">
    <location>
        <begin position="32"/>
        <end position="54"/>
    </location>
</feature>